<gene>
    <name evidence="3" type="ORF">Pr1d_42220</name>
</gene>
<keyword evidence="4" id="KW-1185">Reference proteome</keyword>
<evidence type="ECO:0000313" key="3">
    <source>
        <dbReference type="EMBL" id="QEG36885.1"/>
    </source>
</evidence>
<evidence type="ECO:0000259" key="2">
    <source>
        <dbReference type="Pfam" id="PF13304"/>
    </source>
</evidence>
<dbReference type="PANTHER" id="PTHR43581:SF2">
    <property type="entry name" value="EXCINUCLEASE ATPASE SUBUNIT"/>
    <property type="match status" value="1"/>
</dbReference>
<dbReference type="InterPro" id="IPR051396">
    <property type="entry name" value="Bact_Antivir_Def_Nuclease"/>
</dbReference>
<dbReference type="Proteomes" id="UP000323917">
    <property type="component" value="Chromosome"/>
</dbReference>
<dbReference type="GO" id="GO:0016887">
    <property type="term" value="F:ATP hydrolysis activity"/>
    <property type="evidence" value="ECO:0007669"/>
    <property type="project" value="InterPro"/>
</dbReference>
<dbReference type="Pfam" id="PF13304">
    <property type="entry name" value="AAA_21"/>
    <property type="match status" value="1"/>
</dbReference>
<dbReference type="OrthoDB" id="308933at2"/>
<dbReference type="Pfam" id="PF12476">
    <property type="entry name" value="DUF3696"/>
    <property type="match status" value="1"/>
</dbReference>
<dbReference type="InterPro" id="IPR022532">
    <property type="entry name" value="DUF3696"/>
</dbReference>
<dbReference type="RefSeq" id="WP_148075183.1">
    <property type="nucleotide sequence ID" value="NZ_CP042913.1"/>
</dbReference>
<dbReference type="AlphaFoldDB" id="A0A5B9QGW1"/>
<dbReference type="GO" id="GO:0005524">
    <property type="term" value="F:ATP binding"/>
    <property type="evidence" value="ECO:0007669"/>
    <property type="project" value="InterPro"/>
</dbReference>
<reference evidence="3 4" key="1">
    <citation type="submission" date="2019-08" db="EMBL/GenBank/DDBJ databases">
        <title>Deep-cultivation of Planctomycetes and their phenomic and genomic characterization uncovers novel biology.</title>
        <authorList>
            <person name="Wiegand S."/>
            <person name="Jogler M."/>
            <person name="Boedeker C."/>
            <person name="Pinto D."/>
            <person name="Vollmers J."/>
            <person name="Rivas-Marin E."/>
            <person name="Kohn T."/>
            <person name="Peeters S.H."/>
            <person name="Heuer A."/>
            <person name="Rast P."/>
            <person name="Oberbeckmann S."/>
            <person name="Bunk B."/>
            <person name="Jeske O."/>
            <person name="Meyerdierks A."/>
            <person name="Storesund J.E."/>
            <person name="Kallscheuer N."/>
            <person name="Luecker S."/>
            <person name="Lage O.M."/>
            <person name="Pohl T."/>
            <person name="Merkel B.J."/>
            <person name="Hornburger P."/>
            <person name="Mueller R.-W."/>
            <person name="Bruemmer F."/>
            <person name="Labrenz M."/>
            <person name="Spormann A.M."/>
            <person name="Op den Camp H."/>
            <person name="Overmann J."/>
            <person name="Amann R."/>
            <person name="Jetten M.S.M."/>
            <person name="Mascher T."/>
            <person name="Medema M.H."/>
            <person name="Devos D.P."/>
            <person name="Kaster A.-K."/>
            <person name="Ovreas L."/>
            <person name="Rohde M."/>
            <person name="Galperin M.Y."/>
            <person name="Jogler C."/>
        </authorList>
    </citation>
    <scope>NUCLEOTIDE SEQUENCE [LARGE SCALE GENOMIC DNA]</scope>
    <source>
        <strain evidence="3 4">Pr1d</strain>
    </source>
</reference>
<dbReference type="PANTHER" id="PTHR43581">
    <property type="entry name" value="ATP/GTP PHOSPHATASE"/>
    <property type="match status" value="1"/>
</dbReference>
<dbReference type="InterPro" id="IPR027417">
    <property type="entry name" value="P-loop_NTPase"/>
</dbReference>
<sequence length="572" mass="65059">MDANLALRAITLCGIGSYLHGSRLDIKPLTILCGTNGSGKSTWLKAINILNRSLDRPDFPFSLSFEDNNFDDLEFTNAAIHLSDPSVPEASYKDQELKRNFGLPGTIGLEFEATSDFELSTAEHDDVNRYIEMQKFFWLGKCSKGTRFQVRISHPTTTWESSTVCGLRHMVELRVNEEYVICFEGIDDIDSGNSETYSVKCSAEFVPGITVIDEAKLIELAHYQPSRNHVSEFKGVMDECSVLQVVETAITRFRELLSILLSGFFDISAIRVKHDYSDIMHQDPDRYPFDGDEVINSRHVGLEGEATWWLQRQFAYMHMDPISECPPHEDYLFEGFVAKWLETLLDNVTIVIDEGHNEDGSLLSRSRGWGDAPTGYLRKDGSNLLGRDRLIEIYEHHYAGFSSASRIGQKCFGYEPTSPRQMSSGFHQLLPLIVQAGLMWRFEVMAVENPEVHLHPSLQLRVAEFLMHQAKSGKYMLIETHSDLIIRRVLREILEEKIALGQANIGIYFASLDKLDETYGIYQCSSLERIEIDDHGRIKNWPEGFMDDDVKESRRLMSIMYGGNTAGEDDEQ</sequence>
<feature type="domain" description="ATPase AAA-type core" evidence="2">
    <location>
        <begin position="274"/>
        <end position="486"/>
    </location>
</feature>
<dbReference type="InterPro" id="IPR003959">
    <property type="entry name" value="ATPase_AAA_core"/>
</dbReference>
<dbReference type="SUPFAM" id="SSF52540">
    <property type="entry name" value="P-loop containing nucleoside triphosphate hydrolases"/>
    <property type="match status" value="1"/>
</dbReference>
<proteinExistence type="predicted"/>
<organism evidence="3 4">
    <name type="scientific">Bythopirellula goksoeyrii</name>
    <dbReference type="NCBI Taxonomy" id="1400387"/>
    <lineage>
        <taxon>Bacteria</taxon>
        <taxon>Pseudomonadati</taxon>
        <taxon>Planctomycetota</taxon>
        <taxon>Planctomycetia</taxon>
        <taxon>Pirellulales</taxon>
        <taxon>Lacipirellulaceae</taxon>
        <taxon>Bythopirellula</taxon>
    </lineage>
</organism>
<feature type="domain" description="DUF3696" evidence="1">
    <location>
        <begin position="525"/>
        <end position="556"/>
    </location>
</feature>
<dbReference type="EMBL" id="CP042913">
    <property type="protein sequence ID" value="QEG36885.1"/>
    <property type="molecule type" value="Genomic_DNA"/>
</dbReference>
<protein>
    <recommendedName>
        <fullName evidence="5">AAA domain-containing protein</fullName>
    </recommendedName>
</protein>
<evidence type="ECO:0008006" key="5">
    <source>
        <dbReference type="Google" id="ProtNLM"/>
    </source>
</evidence>
<evidence type="ECO:0000259" key="1">
    <source>
        <dbReference type="Pfam" id="PF12476"/>
    </source>
</evidence>
<evidence type="ECO:0000313" key="4">
    <source>
        <dbReference type="Proteomes" id="UP000323917"/>
    </source>
</evidence>
<name>A0A5B9QGW1_9BACT</name>
<dbReference type="KEGG" id="bgok:Pr1d_42220"/>
<accession>A0A5B9QGW1</accession>
<dbReference type="Gene3D" id="3.40.50.300">
    <property type="entry name" value="P-loop containing nucleotide triphosphate hydrolases"/>
    <property type="match status" value="1"/>
</dbReference>